<dbReference type="Pfam" id="PF01431">
    <property type="entry name" value="Peptidase_M13"/>
    <property type="match status" value="1"/>
</dbReference>
<proteinExistence type="inferred from homology"/>
<accession>A0ABR0B5Y4</accession>
<reference evidence="11 12" key="1">
    <citation type="journal article" date="2023" name="Nucleic Acids Res.">
        <title>The hologenome of Daphnia magna reveals possible DNA methylation and microbiome-mediated evolution of the host genome.</title>
        <authorList>
            <person name="Chaturvedi A."/>
            <person name="Li X."/>
            <person name="Dhandapani V."/>
            <person name="Marshall H."/>
            <person name="Kissane S."/>
            <person name="Cuenca-Cambronero M."/>
            <person name="Asole G."/>
            <person name="Calvet F."/>
            <person name="Ruiz-Romero M."/>
            <person name="Marangio P."/>
            <person name="Guigo R."/>
            <person name="Rago D."/>
            <person name="Mirbahai L."/>
            <person name="Eastwood N."/>
            <person name="Colbourne J.K."/>
            <person name="Zhou J."/>
            <person name="Mallon E."/>
            <person name="Orsini L."/>
        </authorList>
    </citation>
    <scope>NUCLEOTIDE SEQUENCE [LARGE SCALE GENOMIC DNA]</scope>
    <source>
        <strain evidence="11">LRV0_1</strain>
    </source>
</reference>
<keyword evidence="4" id="KW-0479">Metal-binding</keyword>
<keyword evidence="3" id="KW-0645">Protease</keyword>
<evidence type="ECO:0000256" key="1">
    <source>
        <dbReference type="ARBA" id="ARBA00001947"/>
    </source>
</evidence>
<dbReference type="PROSITE" id="PS51885">
    <property type="entry name" value="NEPRILYSIN"/>
    <property type="match status" value="1"/>
</dbReference>
<dbReference type="SUPFAM" id="SSF55486">
    <property type="entry name" value="Metalloproteases ('zincins'), catalytic domain"/>
    <property type="match status" value="1"/>
</dbReference>
<dbReference type="PANTHER" id="PTHR11733:SF240">
    <property type="entry name" value="GH14155P-RELATED"/>
    <property type="match status" value="1"/>
</dbReference>
<keyword evidence="5" id="KW-0378">Hydrolase</keyword>
<evidence type="ECO:0000259" key="9">
    <source>
        <dbReference type="Pfam" id="PF01431"/>
    </source>
</evidence>
<protein>
    <recommendedName>
        <fullName evidence="13">Neutral endopeptidase</fullName>
    </recommendedName>
</protein>
<evidence type="ECO:0000256" key="7">
    <source>
        <dbReference type="ARBA" id="ARBA00023049"/>
    </source>
</evidence>
<keyword evidence="7" id="KW-0482">Metalloprotease</keyword>
<organism evidence="11 12">
    <name type="scientific">Daphnia magna</name>
    <dbReference type="NCBI Taxonomy" id="35525"/>
    <lineage>
        <taxon>Eukaryota</taxon>
        <taxon>Metazoa</taxon>
        <taxon>Ecdysozoa</taxon>
        <taxon>Arthropoda</taxon>
        <taxon>Crustacea</taxon>
        <taxon>Branchiopoda</taxon>
        <taxon>Diplostraca</taxon>
        <taxon>Cladocera</taxon>
        <taxon>Anomopoda</taxon>
        <taxon>Daphniidae</taxon>
        <taxon>Daphnia</taxon>
    </lineage>
</organism>
<dbReference type="InterPro" id="IPR042089">
    <property type="entry name" value="Peptidase_M13_dom_2"/>
</dbReference>
<keyword evidence="8" id="KW-0472">Membrane</keyword>
<dbReference type="Pfam" id="PF05649">
    <property type="entry name" value="Peptidase_M13_N"/>
    <property type="match status" value="2"/>
</dbReference>
<dbReference type="EMBL" id="JAOYFB010000040">
    <property type="protein sequence ID" value="KAK4037103.1"/>
    <property type="molecule type" value="Genomic_DNA"/>
</dbReference>
<comment type="cofactor">
    <cofactor evidence="1">
        <name>Zn(2+)</name>
        <dbReference type="ChEBI" id="CHEBI:29105"/>
    </cofactor>
</comment>
<keyword evidence="12" id="KW-1185">Reference proteome</keyword>
<feature type="domain" description="Peptidase M13 N-terminal" evidence="10">
    <location>
        <begin position="122"/>
        <end position="260"/>
    </location>
</feature>
<evidence type="ECO:0000256" key="5">
    <source>
        <dbReference type="ARBA" id="ARBA00022801"/>
    </source>
</evidence>
<comment type="caution">
    <text evidence="11">The sequence shown here is derived from an EMBL/GenBank/DDBJ whole genome shotgun (WGS) entry which is preliminary data.</text>
</comment>
<evidence type="ECO:0000256" key="4">
    <source>
        <dbReference type="ARBA" id="ARBA00022723"/>
    </source>
</evidence>
<gene>
    <name evidence="11" type="ORF">OUZ56_029141</name>
</gene>
<evidence type="ECO:0000256" key="8">
    <source>
        <dbReference type="SAM" id="Phobius"/>
    </source>
</evidence>
<dbReference type="InterPro" id="IPR008753">
    <property type="entry name" value="Peptidase_M13_N"/>
</dbReference>
<dbReference type="PANTHER" id="PTHR11733">
    <property type="entry name" value="ZINC METALLOPROTEASE FAMILY M13 NEPRILYSIN-RELATED"/>
    <property type="match status" value="1"/>
</dbReference>
<keyword evidence="8" id="KW-1133">Transmembrane helix</keyword>
<dbReference type="CDD" id="cd08662">
    <property type="entry name" value="M13"/>
    <property type="match status" value="1"/>
</dbReference>
<name>A0ABR0B5Y4_9CRUS</name>
<feature type="domain" description="Peptidase M13 N-terminal" evidence="10">
    <location>
        <begin position="357"/>
        <end position="570"/>
    </location>
</feature>
<comment type="similarity">
    <text evidence="2">Belongs to the peptidase M13 family.</text>
</comment>
<feature type="transmembrane region" description="Helical" evidence="8">
    <location>
        <begin position="39"/>
        <end position="63"/>
    </location>
</feature>
<dbReference type="InterPro" id="IPR024079">
    <property type="entry name" value="MetalloPept_cat_dom_sf"/>
</dbReference>
<evidence type="ECO:0000256" key="3">
    <source>
        <dbReference type="ARBA" id="ARBA00022670"/>
    </source>
</evidence>
<evidence type="ECO:0000256" key="2">
    <source>
        <dbReference type="ARBA" id="ARBA00007357"/>
    </source>
</evidence>
<dbReference type="Gene3D" id="3.40.390.10">
    <property type="entry name" value="Collagenase (Catalytic Domain)"/>
    <property type="match status" value="1"/>
</dbReference>
<dbReference type="Proteomes" id="UP001234178">
    <property type="component" value="Unassembled WGS sequence"/>
</dbReference>
<dbReference type="InterPro" id="IPR018497">
    <property type="entry name" value="Peptidase_M13_C"/>
</dbReference>
<keyword evidence="6" id="KW-0862">Zinc</keyword>
<evidence type="ECO:0008006" key="13">
    <source>
        <dbReference type="Google" id="ProtNLM"/>
    </source>
</evidence>
<evidence type="ECO:0000313" key="11">
    <source>
        <dbReference type="EMBL" id="KAK4037103.1"/>
    </source>
</evidence>
<feature type="domain" description="Peptidase M13 C-terminal" evidence="9">
    <location>
        <begin position="634"/>
        <end position="846"/>
    </location>
</feature>
<sequence>MTPNKSVENADSEIETAIPGTCDSGWTACWKQRTLPEKLLLSAISIIFIGFFVAMIVLVEIYLRLEDRLLTAGNKSFVVTDDVIPAGSLIGNLTREPSMCVTLECVEASARILTALDTKADPCDDMAQFACGGWLERQARTPGGKDVVLVLENLQASVDHQLKLMLESPTKPDEIKANDKVRGYFASCMADRQDQVRHASVKKAVDELGIIAAPSEWDPAQWDLTELIGKILNVNGAPLFDLVVQVDDRNTSRYVLSVTLPRQSGIVPQFHSPVPRDLLHHLDILRDKKERHRVKRQFLGMGDVQLDNHDEFPDFAIFESLNHPDPSLELHNPFLPDANFLQSIQQLSRDARASAAFRLMQDLGAFNSFSVASDYRKEESDIRRVISSVDQLLPSDRDRKLKQQSSKILNYYTVDLLQQNFGFINWPVLLRKTLGKNVPMDTTVVVHYPDILHQIQAIVNVTDPRIMHNTLLMLVVRDLALELFKAPPGMDKWSFCIQAVKGGFGEVLSGIYLQYFTPAQLENYRVKAEEMFVALKESVIEMIQQSSWPDSITKVKALSKARNLKPNLVAPSIFSNQTFLESMAAQVNIDGLDFVASTWQMYRLFRRDFFDIYSKPVDETTVTWQMLAYPMIANAFYLQHFNSMVLPLGLLHDPLFSLDTPNYLGLGTLGFIVAHEIMHGFDNSGVEFDEDGVRRNLLSPSSQQLFQQKMKCVSNQFSNAFRTEYSINGTSIVLKVDGELTLNENVADLGAIKAIVATQTRMARERGPAPNLPGLNYTHEQIMLINAAQAYCALITPQAYALILGMDEHAPPHDRVNGFMMNLPDYGRIFNCPAGTRLNPKSKCSVW</sequence>
<dbReference type="Gene3D" id="1.10.1380.10">
    <property type="entry name" value="Neutral endopeptidase , domain2"/>
    <property type="match status" value="1"/>
</dbReference>
<dbReference type="PRINTS" id="PR00786">
    <property type="entry name" value="NEPRILYSIN"/>
</dbReference>
<evidence type="ECO:0000256" key="6">
    <source>
        <dbReference type="ARBA" id="ARBA00022833"/>
    </source>
</evidence>
<evidence type="ECO:0000313" key="12">
    <source>
        <dbReference type="Proteomes" id="UP001234178"/>
    </source>
</evidence>
<evidence type="ECO:0000259" key="10">
    <source>
        <dbReference type="Pfam" id="PF05649"/>
    </source>
</evidence>
<keyword evidence="8" id="KW-0812">Transmembrane</keyword>
<dbReference type="InterPro" id="IPR000718">
    <property type="entry name" value="Peptidase_M13"/>
</dbReference>